<organism evidence="2 3">
    <name type="scientific">Prunus armeniaca</name>
    <name type="common">Apricot</name>
    <name type="synonym">Armeniaca vulgaris</name>
    <dbReference type="NCBI Taxonomy" id="36596"/>
    <lineage>
        <taxon>Eukaryota</taxon>
        <taxon>Viridiplantae</taxon>
        <taxon>Streptophyta</taxon>
        <taxon>Embryophyta</taxon>
        <taxon>Tracheophyta</taxon>
        <taxon>Spermatophyta</taxon>
        <taxon>Magnoliopsida</taxon>
        <taxon>eudicotyledons</taxon>
        <taxon>Gunneridae</taxon>
        <taxon>Pentapetalae</taxon>
        <taxon>rosids</taxon>
        <taxon>fabids</taxon>
        <taxon>Rosales</taxon>
        <taxon>Rosaceae</taxon>
        <taxon>Amygdaloideae</taxon>
        <taxon>Amygdaleae</taxon>
        <taxon>Prunus</taxon>
    </lineage>
</organism>
<dbReference type="EMBL" id="CAEKKB010000003">
    <property type="protein sequence ID" value="CAB4303842.1"/>
    <property type="molecule type" value="Genomic_DNA"/>
</dbReference>
<reference evidence="3" key="1">
    <citation type="journal article" date="2020" name="Genome Biol.">
        <title>Gamete binning: chromosome-level and haplotype-resolved genome assembly enabled by high-throughput single-cell sequencing of gamete genomes.</title>
        <authorList>
            <person name="Campoy J.A."/>
            <person name="Sun H."/>
            <person name="Goel M."/>
            <person name="Jiao W.-B."/>
            <person name="Folz-Donahue K."/>
            <person name="Wang N."/>
            <person name="Rubio M."/>
            <person name="Liu C."/>
            <person name="Kukat C."/>
            <person name="Ruiz D."/>
            <person name="Huettel B."/>
            <person name="Schneeberger K."/>
        </authorList>
    </citation>
    <scope>NUCLEOTIDE SEQUENCE [LARGE SCALE GENOMIC DNA]</scope>
    <source>
        <strain evidence="3">cv. Rojo Pasion</strain>
    </source>
</reference>
<proteinExistence type="predicted"/>
<evidence type="ECO:0000313" key="2">
    <source>
        <dbReference type="EMBL" id="CAB4303842.1"/>
    </source>
</evidence>
<accession>A0A6J5WVX1</accession>
<evidence type="ECO:0000313" key="3">
    <source>
        <dbReference type="Proteomes" id="UP000507245"/>
    </source>
</evidence>
<feature type="compositionally biased region" description="Low complexity" evidence="1">
    <location>
        <begin position="17"/>
        <end position="26"/>
    </location>
</feature>
<protein>
    <submittedName>
        <fullName evidence="2">Uncharacterized protein</fullName>
    </submittedName>
</protein>
<dbReference type="OrthoDB" id="1731868at2759"/>
<feature type="compositionally biased region" description="Polar residues" evidence="1">
    <location>
        <begin position="61"/>
        <end position="78"/>
    </location>
</feature>
<gene>
    <name evidence="2" type="ORF">ORAREDHAP_LOCUS20654</name>
</gene>
<keyword evidence="3" id="KW-1185">Reference proteome</keyword>
<dbReference type="AlphaFoldDB" id="A0A6J5WVX1"/>
<name>A0A6J5WVX1_PRUAR</name>
<evidence type="ECO:0000256" key="1">
    <source>
        <dbReference type="SAM" id="MobiDB-lite"/>
    </source>
</evidence>
<sequence length="173" mass="19424">MPSRTKTRPFKTKRNASRNSRSASRRTYGGPRRRPPETLAVPGGWNCACSARKQRPHTRLGSATSGPTISPRSSTKRVTPSEGPPRRRKESPGWQLATRDTLNETLIVGTNTNLMKPIYEYLADGTLPTDTDAVRRLQLQSGQYTIINKQLYKRGFSLPYLRCVTLDDGHEIL</sequence>
<feature type="region of interest" description="Disordered" evidence="1">
    <location>
        <begin position="1"/>
        <end position="93"/>
    </location>
</feature>
<dbReference type="Proteomes" id="UP000507245">
    <property type="component" value="Unassembled WGS sequence"/>
</dbReference>
<feature type="compositionally biased region" description="Basic residues" evidence="1">
    <location>
        <begin position="1"/>
        <end position="16"/>
    </location>
</feature>